<dbReference type="EMBL" id="QWGE01000002">
    <property type="protein sequence ID" value="RIJ41428.1"/>
    <property type="molecule type" value="Genomic_DNA"/>
</dbReference>
<gene>
    <name evidence="2" type="ORF">D1627_05135</name>
</gene>
<feature type="chain" id="PRO_5017431125" evidence="1">
    <location>
        <begin position="21"/>
        <end position="204"/>
    </location>
</feature>
<comment type="caution">
    <text evidence="2">The sequence shown here is derived from an EMBL/GenBank/DDBJ whole genome shotgun (WGS) entry which is preliminary data.</text>
</comment>
<dbReference type="RefSeq" id="WP_119431178.1">
    <property type="nucleotide sequence ID" value="NZ_QWGE01000002.1"/>
</dbReference>
<dbReference type="PANTHER" id="PTHR41913:SF1">
    <property type="entry name" value="DUF1684 DOMAIN-CONTAINING PROTEIN"/>
    <property type="match status" value="1"/>
</dbReference>
<dbReference type="OrthoDB" id="5493262at2"/>
<dbReference type="AlphaFoldDB" id="A0A399SE10"/>
<dbReference type="PANTHER" id="PTHR41913">
    <property type="entry name" value="DUF1684 DOMAIN-CONTAINING PROTEIN"/>
    <property type="match status" value="1"/>
</dbReference>
<dbReference type="Proteomes" id="UP000266005">
    <property type="component" value="Unassembled WGS sequence"/>
</dbReference>
<protein>
    <submittedName>
        <fullName evidence="2">DUF1684 domain-containing protein</fullName>
    </submittedName>
</protein>
<accession>A0A399SE10</accession>
<evidence type="ECO:0000313" key="2">
    <source>
        <dbReference type="EMBL" id="RIJ41428.1"/>
    </source>
</evidence>
<dbReference type="InterPro" id="IPR012467">
    <property type="entry name" value="DUF1684"/>
</dbReference>
<keyword evidence="3" id="KW-1185">Reference proteome</keyword>
<keyword evidence="1" id="KW-0732">Signal</keyword>
<evidence type="ECO:0000313" key="3">
    <source>
        <dbReference type="Proteomes" id="UP000266005"/>
    </source>
</evidence>
<reference evidence="3" key="1">
    <citation type="submission" date="2018-08" db="EMBL/GenBank/DDBJ databases">
        <title>Mucilaginibacter sp. MYSH2.</title>
        <authorList>
            <person name="Seo T."/>
        </authorList>
    </citation>
    <scope>NUCLEOTIDE SEQUENCE [LARGE SCALE GENOMIC DNA]</scope>
    <source>
        <strain evidence="3">KIRAN</strain>
    </source>
</reference>
<evidence type="ECO:0000256" key="1">
    <source>
        <dbReference type="SAM" id="SignalP"/>
    </source>
</evidence>
<dbReference type="Pfam" id="PF07920">
    <property type="entry name" value="DUF1684"/>
    <property type="match status" value="1"/>
</dbReference>
<sequence length="204" mass="23041">MKLKFILPLALLLSGFAALAQEQAKPDWKHEVADFQKELNEEFGDPGRSPLPKAALKKFEGLAFFPADSSYRLEAEFIRTPNQLPFEMPTTTGRQAVYEKYGEVHFKLQGKPFVLNVYQSHTLRAREGYHDYLFLPFTDASNGDSSYGGGRYLDLRIPADNTITLDFNKAYNPFCAYSPVYSCPIPPKENRLPIQILAGVKSPK</sequence>
<name>A0A399SE10_9BACT</name>
<proteinExistence type="predicted"/>
<organism evidence="2 3">
    <name type="scientific">Pontibacter oryzae</name>
    <dbReference type="NCBI Taxonomy" id="2304593"/>
    <lineage>
        <taxon>Bacteria</taxon>
        <taxon>Pseudomonadati</taxon>
        <taxon>Bacteroidota</taxon>
        <taxon>Cytophagia</taxon>
        <taxon>Cytophagales</taxon>
        <taxon>Hymenobacteraceae</taxon>
        <taxon>Pontibacter</taxon>
    </lineage>
</organism>
<feature type="signal peptide" evidence="1">
    <location>
        <begin position="1"/>
        <end position="20"/>
    </location>
</feature>